<accession>A0A498KKW1</accession>
<keyword evidence="2" id="KW-1185">Reference proteome</keyword>
<dbReference type="AlphaFoldDB" id="A0A498KKW1"/>
<sequence>MQQYSPSTLAFPARSLVWIAAGGRNYSNSSDLGSDEERDINLHLGSTKKDEAKKGSLTFSDYG</sequence>
<comment type="caution">
    <text evidence="1">The sequence shown here is derived from an EMBL/GenBank/DDBJ whole genome shotgun (WGS) entry which is preliminary data.</text>
</comment>
<dbReference type="Proteomes" id="UP000290289">
    <property type="component" value="Chromosome 2"/>
</dbReference>
<name>A0A498KKW1_MALDO</name>
<dbReference type="EMBL" id="RDQH01000328">
    <property type="protein sequence ID" value="RXI07074.1"/>
    <property type="molecule type" value="Genomic_DNA"/>
</dbReference>
<evidence type="ECO:0000313" key="2">
    <source>
        <dbReference type="Proteomes" id="UP000290289"/>
    </source>
</evidence>
<protein>
    <submittedName>
        <fullName evidence="1">Uncharacterized protein</fullName>
    </submittedName>
</protein>
<proteinExistence type="predicted"/>
<evidence type="ECO:0000313" key="1">
    <source>
        <dbReference type="EMBL" id="RXI07074.1"/>
    </source>
</evidence>
<organism evidence="1 2">
    <name type="scientific">Malus domestica</name>
    <name type="common">Apple</name>
    <name type="synonym">Pyrus malus</name>
    <dbReference type="NCBI Taxonomy" id="3750"/>
    <lineage>
        <taxon>Eukaryota</taxon>
        <taxon>Viridiplantae</taxon>
        <taxon>Streptophyta</taxon>
        <taxon>Embryophyta</taxon>
        <taxon>Tracheophyta</taxon>
        <taxon>Spermatophyta</taxon>
        <taxon>Magnoliopsida</taxon>
        <taxon>eudicotyledons</taxon>
        <taxon>Gunneridae</taxon>
        <taxon>Pentapetalae</taxon>
        <taxon>rosids</taxon>
        <taxon>fabids</taxon>
        <taxon>Rosales</taxon>
        <taxon>Rosaceae</taxon>
        <taxon>Amygdaloideae</taxon>
        <taxon>Maleae</taxon>
        <taxon>Malus</taxon>
    </lineage>
</organism>
<gene>
    <name evidence="1" type="ORF">DVH24_026210</name>
</gene>
<reference evidence="1 2" key="1">
    <citation type="submission" date="2018-10" db="EMBL/GenBank/DDBJ databases">
        <title>A high-quality apple genome assembly.</title>
        <authorList>
            <person name="Hu J."/>
        </authorList>
    </citation>
    <scope>NUCLEOTIDE SEQUENCE [LARGE SCALE GENOMIC DNA]</scope>
    <source>
        <strain evidence="2">cv. HFTH1</strain>
        <tissue evidence="1">Young leaf</tissue>
    </source>
</reference>